<feature type="non-terminal residue" evidence="1">
    <location>
        <position position="14"/>
    </location>
</feature>
<name>A0A392UTS4_9FABA</name>
<dbReference type="EMBL" id="LXQA010955087">
    <property type="protein sequence ID" value="MCI78623.1"/>
    <property type="molecule type" value="Genomic_DNA"/>
</dbReference>
<protein>
    <submittedName>
        <fullName evidence="1">Uncharacterized protein</fullName>
    </submittedName>
</protein>
<comment type="caution">
    <text evidence="1">The sequence shown here is derived from an EMBL/GenBank/DDBJ whole genome shotgun (WGS) entry which is preliminary data.</text>
</comment>
<evidence type="ECO:0000313" key="1">
    <source>
        <dbReference type="EMBL" id="MCI78623.1"/>
    </source>
</evidence>
<evidence type="ECO:0000313" key="2">
    <source>
        <dbReference type="Proteomes" id="UP000265520"/>
    </source>
</evidence>
<accession>A0A392UTS4</accession>
<organism evidence="1 2">
    <name type="scientific">Trifolium medium</name>
    <dbReference type="NCBI Taxonomy" id="97028"/>
    <lineage>
        <taxon>Eukaryota</taxon>
        <taxon>Viridiplantae</taxon>
        <taxon>Streptophyta</taxon>
        <taxon>Embryophyta</taxon>
        <taxon>Tracheophyta</taxon>
        <taxon>Spermatophyta</taxon>
        <taxon>Magnoliopsida</taxon>
        <taxon>eudicotyledons</taxon>
        <taxon>Gunneridae</taxon>
        <taxon>Pentapetalae</taxon>
        <taxon>rosids</taxon>
        <taxon>fabids</taxon>
        <taxon>Fabales</taxon>
        <taxon>Fabaceae</taxon>
        <taxon>Papilionoideae</taxon>
        <taxon>50 kb inversion clade</taxon>
        <taxon>NPAAA clade</taxon>
        <taxon>Hologalegina</taxon>
        <taxon>IRL clade</taxon>
        <taxon>Trifolieae</taxon>
        <taxon>Trifolium</taxon>
    </lineage>
</organism>
<sequence length="14" mass="1435">MAPVVKGGVEMEMG</sequence>
<gene>
    <name evidence="1" type="ORF">A2U01_0099894</name>
</gene>
<dbReference type="Proteomes" id="UP000265520">
    <property type="component" value="Unassembled WGS sequence"/>
</dbReference>
<proteinExistence type="predicted"/>
<reference evidence="1 2" key="1">
    <citation type="journal article" date="2018" name="Front. Plant Sci.">
        <title>Red Clover (Trifolium pratense) and Zigzag Clover (T. medium) - A Picture of Genomic Similarities and Differences.</title>
        <authorList>
            <person name="Dluhosova J."/>
            <person name="Istvanek J."/>
            <person name="Nedelnik J."/>
            <person name="Repkova J."/>
        </authorList>
    </citation>
    <scope>NUCLEOTIDE SEQUENCE [LARGE SCALE GENOMIC DNA]</scope>
    <source>
        <strain evidence="2">cv. 10/8</strain>
        <tissue evidence="1">Leaf</tissue>
    </source>
</reference>
<keyword evidence="2" id="KW-1185">Reference proteome</keyword>